<accession>A0A7W6V8Q1</accession>
<evidence type="ECO:0000313" key="3">
    <source>
        <dbReference type="Proteomes" id="UP000523431"/>
    </source>
</evidence>
<evidence type="ECO:0008006" key="5">
    <source>
        <dbReference type="Google" id="ProtNLM"/>
    </source>
</evidence>
<reference evidence="3 4" key="1">
    <citation type="submission" date="2020-08" db="EMBL/GenBank/DDBJ databases">
        <title>Genomic Encyclopedia of Type Strains, Phase IV (KMG-V): Genome sequencing to study the core and pangenomes of soil and plant-associated prokaryotes.</title>
        <authorList>
            <person name="Whitman W."/>
        </authorList>
    </citation>
    <scope>NUCLEOTIDE SEQUENCE [LARGE SCALE GENOMIC DNA]</scope>
    <source>
        <strain evidence="1 4">SEMIA 471</strain>
        <strain evidence="2 3">SEMIA 489</strain>
    </source>
</reference>
<sequence>MLAFDEEQTRAALAWPELAIADMSGDCVMVRQAIPRASVYVDTRRRQRGGRSGETEITLLKSVGAALEDLAGAILAYERVTGRK</sequence>
<dbReference type="SUPFAM" id="SSF51735">
    <property type="entry name" value="NAD(P)-binding Rossmann-fold domains"/>
    <property type="match status" value="1"/>
</dbReference>
<evidence type="ECO:0000313" key="2">
    <source>
        <dbReference type="EMBL" id="MBB4535071.1"/>
    </source>
</evidence>
<dbReference type="InterPro" id="IPR036291">
    <property type="entry name" value="NAD(P)-bd_dom_sf"/>
</dbReference>
<dbReference type="EMBL" id="JACIID010000003">
    <property type="protein sequence ID" value="MBB4535071.1"/>
    <property type="molecule type" value="Genomic_DNA"/>
</dbReference>
<proteinExistence type="predicted"/>
<name>A0A7W6V8Q1_RHIET</name>
<organism evidence="1 4">
    <name type="scientific">Rhizobium etli</name>
    <dbReference type="NCBI Taxonomy" id="29449"/>
    <lineage>
        <taxon>Bacteria</taxon>
        <taxon>Pseudomonadati</taxon>
        <taxon>Pseudomonadota</taxon>
        <taxon>Alphaproteobacteria</taxon>
        <taxon>Hyphomicrobiales</taxon>
        <taxon>Rhizobiaceae</taxon>
        <taxon>Rhizobium/Agrobacterium group</taxon>
        <taxon>Rhizobium</taxon>
    </lineage>
</organism>
<dbReference type="Proteomes" id="UP000523431">
    <property type="component" value="Unassembled WGS sequence"/>
</dbReference>
<dbReference type="Proteomes" id="UP000557344">
    <property type="component" value="Unassembled WGS sequence"/>
</dbReference>
<protein>
    <recommendedName>
        <fullName evidence="5">Ornithine cyclodeaminase</fullName>
    </recommendedName>
</protein>
<dbReference type="EMBL" id="JACIHU010000003">
    <property type="protein sequence ID" value="MBB4479700.1"/>
    <property type="molecule type" value="Genomic_DNA"/>
</dbReference>
<comment type="caution">
    <text evidence="1">The sequence shown here is derived from an EMBL/GenBank/DDBJ whole genome shotgun (WGS) entry which is preliminary data.</text>
</comment>
<dbReference type="AlphaFoldDB" id="A0A7W6V8Q1"/>
<evidence type="ECO:0000313" key="1">
    <source>
        <dbReference type="EMBL" id="MBB4479700.1"/>
    </source>
</evidence>
<evidence type="ECO:0000313" key="4">
    <source>
        <dbReference type="Proteomes" id="UP000557344"/>
    </source>
</evidence>
<gene>
    <name evidence="1" type="ORF">GGE46_002275</name>
    <name evidence="2" type="ORF">GGE57_001814</name>
</gene>